<dbReference type="InterPro" id="IPR020843">
    <property type="entry name" value="ER"/>
</dbReference>
<dbReference type="InterPro" id="IPR051397">
    <property type="entry name" value="Zn-ADH-like_protein"/>
</dbReference>
<feature type="domain" description="Enoyl reductase (ER)" evidence="1">
    <location>
        <begin position="17"/>
        <end position="328"/>
    </location>
</feature>
<comment type="caution">
    <text evidence="3">The sequence shown here is derived from an EMBL/GenBank/DDBJ whole genome shotgun (WGS) entry which is preliminary data.</text>
</comment>
<dbReference type="RefSeq" id="WP_131461647.1">
    <property type="nucleotide sequence ID" value="NZ_SJJY01000002.1"/>
</dbReference>
<evidence type="ECO:0000313" key="3">
    <source>
        <dbReference type="EMBL" id="TCC32996.1"/>
    </source>
</evidence>
<dbReference type="Proteomes" id="UP000294225">
    <property type="component" value="Unassembled WGS sequence"/>
</dbReference>
<dbReference type="Proteomes" id="UP000292385">
    <property type="component" value="Unassembled WGS sequence"/>
</dbReference>
<dbReference type="PANTHER" id="PTHR43677">
    <property type="entry name" value="SHORT-CHAIN DEHYDROGENASE/REDUCTASE"/>
    <property type="match status" value="1"/>
</dbReference>
<dbReference type="SUPFAM" id="SSF51735">
    <property type="entry name" value="NAD(P)-binding Rossmann-fold domains"/>
    <property type="match status" value="1"/>
</dbReference>
<dbReference type="InterPro" id="IPR013149">
    <property type="entry name" value="ADH-like_C"/>
</dbReference>
<keyword evidence="4" id="KW-1185">Reference proteome</keyword>
<dbReference type="SUPFAM" id="SSF50129">
    <property type="entry name" value="GroES-like"/>
    <property type="match status" value="1"/>
</dbReference>
<gene>
    <name evidence="2" type="ORF">E0H58_13475</name>
    <name evidence="3" type="ORF">E0H92_33080</name>
</gene>
<dbReference type="Pfam" id="PF08240">
    <property type="entry name" value="ADH_N"/>
    <property type="match status" value="1"/>
</dbReference>
<dbReference type="Gene3D" id="3.40.50.720">
    <property type="entry name" value="NAD(P)-binding Rossmann-like Domain"/>
    <property type="match status" value="1"/>
</dbReference>
<dbReference type="AlphaFoldDB" id="A0A4R0INR0"/>
<proteinExistence type="predicted"/>
<dbReference type="EMBL" id="SJJY01000002">
    <property type="protein sequence ID" value="TCC25178.1"/>
    <property type="molecule type" value="Genomic_DNA"/>
</dbReference>
<reference evidence="4 5" key="1">
    <citation type="submission" date="2019-02" db="EMBL/GenBank/DDBJ databases">
        <title>Kribbella capetownensis sp. nov. and Kribbella speibonae sp. nov., isolated from soil.</title>
        <authorList>
            <person name="Curtis S.M."/>
            <person name="Norton I."/>
            <person name="Everest G.J."/>
            <person name="Meyers P.R."/>
        </authorList>
    </citation>
    <scope>NUCLEOTIDE SEQUENCE [LARGE SCALE GENOMIC DNA]</scope>
    <source>
        <strain evidence="2 4">SK5</strain>
        <strain evidence="3 5">YM55</strain>
    </source>
</reference>
<accession>A0A4R0INR0</accession>
<protein>
    <submittedName>
        <fullName evidence="3">NADPH:quinone oxidoreductase family protein</fullName>
    </submittedName>
</protein>
<dbReference type="SMART" id="SM00829">
    <property type="entry name" value="PKS_ER"/>
    <property type="match status" value="1"/>
</dbReference>
<dbReference type="Pfam" id="PF00107">
    <property type="entry name" value="ADH_zinc_N"/>
    <property type="match status" value="1"/>
</dbReference>
<dbReference type="GO" id="GO:0016491">
    <property type="term" value="F:oxidoreductase activity"/>
    <property type="evidence" value="ECO:0007669"/>
    <property type="project" value="InterPro"/>
</dbReference>
<dbReference type="InterPro" id="IPR011032">
    <property type="entry name" value="GroES-like_sf"/>
</dbReference>
<dbReference type="InterPro" id="IPR036291">
    <property type="entry name" value="NAD(P)-bd_dom_sf"/>
</dbReference>
<evidence type="ECO:0000313" key="4">
    <source>
        <dbReference type="Proteomes" id="UP000292385"/>
    </source>
</evidence>
<sequence length="343" mass="34313">MSIPVTMCALQQTSLTGPQDLRLITDAPVPSPGQDEILIRVAAAGVNFADLSKSHGTFGDGPQPPYLAGFEAAGEVVAIGAAVTDPARGATVAGIGTGAFAEYMVVPAAAAMPVPAGWTADQALGLVVNWPTALAALKPLGGVTAGQTVLVHAAAGATGQAAVTLAKYYGATVIATASPGKQETVVALGADHVLDSRGGDIAGEVLRLTGGAGADVVLESAGGATFGASLGAAKRVTGRVIVYGLAGGDAAITNWELVYKHQVHLIGLNLGLLIQAAPQVFGEVMRELSGLVAAGVVRPGRPTAYQLADGPKVLAELESRATIGKLALVPPRTDGQQPFVVQG</sequence>
<organism evidence="3 5">
    <name type="scientific">Kribbella speibonae</name>
    <dbReference type="NCBI Taxonomy" id="1572660"/>
    <lineage>
        <taxon>Bacteria</taxon>
        <taxon>Bacillati</taxon>
        <taxon>Actinomycetota</taxon>
        <taxon>Actinomycetes</taxon>
        <taxon>Propionibacteriales</taxon>
        <taxon>Kribbellaceae</taxon>
        <taxon>Kribbella</taxon>
    </lineage>
</organism>
<name>A0A4R0INR0_9ACTN</name>
<dbReference type="PANTHER" id="PTHR43677:SF4">
    <property type="entry name" value="QUINONE OXIDOREDUCTASE-LIKE PROTEIN 2"/>
    <property type="match status" value="1"/>
</dbReference>
<dbReference type="InterPro" id="IPR013154">
    <property type="entry name" value="ADH-like_N"/>
</dbReference>
<evidence type="ECO:0000313" key="2">
    <source>
        <dbReference type="EMBL" id="TCC25178.1"/>
    </source>
</evidence>
<dbReference type="Gene3D" id="3.90.180.10">
    <property type="entry name" value="Medium-chain alcohol dehydrogenases, catalytic domain"/>
    <property type="match status" value="1"/>
</dbReference>
<evidence type="ECO:0000313" key="5">
    <source>
        <dbReference type="Proteomes" id="UP000294225"/>
    </source>
</evidence>
<evidence type="ECO:0000259" key="1">
    <source>
        <dbReference type="SMART" id="SM00829"/>
    </source>
</evidence>
<dbReference type="EMBL" id="SJKC01000005">
    <property type="protein sequence ID" value="TCC32996.1"/>
    <property type="molecule type" value="Genomic_DNA"/>
</dbReference>